<keyword evidence="3" id="KW-0285">Flavoprotein</keyword>
<dbReference type="Pfam" id="PF03116">
    <property type="entry name" value="NQR2_RnfD_RnfE"/>
    <property type="match status" value="1"/>
</dbReference>
<dbReference type="RefSeq" id="WP_204720250.1">
    <property type="nucleotide sequence ID" value="NZ_JACSNR010000004.1"/>
</dbReference>
<feature type="transmembrane region" description="Helical" evidence="9">
    <location>
        <begin position="234"/>
        <end position="253"/>
    </location>
</feature>
<keyword evidence="4" id="KW-0288">FMN</keyword>
<feature type="transmembrane region" description="Helical" evidence="9">
    <location>
        <begin position="77"/>
        <end position="107"/>
    </location>
</feature>
<evidence type="ECO:0000256" key="6">
    <source>
        <dbReference type="ARBA" id="ARBA00022967"/>
    </source>
</evidence>
<accession>A0ABS2GLL5</accession>
<dbReference type="EMBL" id="JACSNR010000004">
    <property type="protein sequence ID" value="MBM6923001.1"/>
    <property type="molecule type" value="Genomic_DNA"/>
</dbReference>
<evidence type="ECO:0000313" key="10">
    <source>
        <dbReference type="EMBL" id="MBM6923001.1"/>
    </source>
</evidence>
<evidence type="ECO:0000256" key="5">
    <source>
        <dbReference type="ARBA" id="ARBA00022692"/>
    </source>
</evidence>
<evidence type="ECO:0000256" key="8">
    <source>
        <dbReference type="ARBA" id="ARBA00023136"/>
    </source>
</evidence>
<evidence type="ECO:0000256" key="2">
    <source>
        <dbReference type="ARBA" id="ARBA00022553"/>
    </source>
</evidence>
<protein>
    <submittedName>
        <fullName evidence="10">RnfABCDGE type electron transport complex subunit D</fullName>
    </submittedName>
</protein>
<keyword evidence="2" id="KW-0597">Phosphoprotein</keyword>
<feature type="transmembrane region" description="Helical" evidence="9">
    <location>
        <begin position="45"/>
        <end position="65"/>
    </location>
</feature>
<feature type="transmembrane region" description="Helical" evidence="9">
    <location>
        <begin position="211"/>
        <end position="228"/>
    </location>
</feature>
<keyword evidence="5 9" id="KW-0812">Transmembrane</keyword>
<feature type="transmembrane region" description="Helical" evidence="9">
    <location>
        <begin position="265"/>
        <end position="283"/>
    </location>
</feature>
<keyword evidence="8 9" id="KW-0472">Membrane</keyword>
<organism evidence="10 11">
    <name type="scientific">Hydrogenoanaerobacterium saccharovorans</name>
    <dbReference type="NCBI Taxonomy" id="474960"/>
    <lineage>
        <taxon>Bacteria</taxon>
        <taxon>Bacillati</taxon>
        <taxon>Bacillota</taxon>
        <taxon>Clostridia</taxon>
        <taxon>Eubacteriales</taxon>
        <taxon>Oscillospiraceae</taxon>
        <taxon>Hydrogenoanaerobacterium</taxon>
    </lineage>
</organism>
<keyword evidence="11" id="KW-1185">Reference proteome</keyword>
<gene>
    <name evidence="10" type="ORF">H9X81_04755</name>
</gene>
<feature type="transmembrane region" description="Helical" evidence="9">
    <location>
        <begin position="289"/>
        <end position="307"/>
    </location>
</feature>
<dbReference type="Proteomes" id="UP000724149">
    <property type="component" value="Unassembled WGS sequence"/>
</dbReference>
<keyword evidence="1" id="KW-0813">Transport</keyword>
<comment type="caution">
    <text evidence="10">The sequence shown here is derived from an EMBL/GenBank/DDBJ whole genome shotgun (WGS) entry which is preliminary data.</text>
</comment>
<feature type="transmembrane region" description="Helical" evidence="9">
    <location>
        <begin position="175"/>
        <end position="199"/>
    </location>
</feature>
<dbReference type="PANTHER" id="PTHR30578:SF0">
    <property type="entry name" value="ION-TRANSLOCATING OXIDOREDUCTASE COMPLEX SUBUNIT D"/>
    <property type="match status" value="1"/>
</dbReference>
<keyword evidence="6" id="KW-1278">Translocase</keyword>
<sequence length="327" mass="35564">MNLIHSRPPHVRSHESNFSVMGDMVISLVPLYLMAYFFYGSRTLVLGAVSVITYTVLDFLCTFLSSRRVGILDLSPVVTGLLIPLMLPASIGFTPVIAADLFAIGVIKQPFGGLGQNIFNPAAGGVAFAVLTWSDSVFRYPVPIESLGNAAARLVSSPAASLRLGATPNYPFTDIFLGIYPGPMGGTGVLILLACFGYLVIRKTISWRPTAAFLGTAALAAFCFPRITTGRFQSVLYELTSGLLLFGAIFLINDPATSPKSQTTRTIYAAIAGVVAMIFRYLGAYEEGLVFAILLMNAFSLFIDMRYEKIRHRERRALYAEQQTETV</sequence>
<reference evidence="10 11" key="1">
    <citation type="journal article" date="2021" name="Sci. Rep.">
        <title>The distribution of antibiotic resistance genes in chicken gut microbiota commensals.</title>
        <authorList>
            <person name="Juricova H."/>
            <person name="Matiasovicova J."/>
            <person name="Kubasova T."/>
            <person name="Cejkova D."/>
            <person name="Rychlik I."/>
        </authorList>
    </citation>
    <scope>NUCLEOTIDE SEQUENCE [LARGE SCALE GENOMIC DNA]</scope>
    <source>
        <strain evidence="10 11">An564</strain>
    </source>
</reference>
<keyword evidence="7 9" id="KW-1133">Transmembrane helix</keyword>
<evidence type="ECO:0000313" key="11">
    <source>
        <dbReference type="Proteomes" id="UP000724149"/>
    </source>
</evidence>
<proteinExistence type="predicted"/>
<evidence type="ECO:0000256" key="7">
    <source>
        <dbReference type="ARBA" id="ARBA00022989"/>
    </source>
</evidence>
<dbReference type="PANTHER" id="PTHR30578">
    <property type="entry name" value="ELECTRON TRANSPORT COMPLEX PROTEIN RNFD"/>
    <property type="match status" value="1"/>
</dbReference>
<evidence type="ECO:0000256" key="3">
    <source>
        <dbReference type="ARBA" id="ARBA00022630"/>
    </source>
</evidence>
<evidence type="ECO:0000256" key="1">
    <source>
        <dbReference type="ARBA" id="ARBA00022448"/>
    </source>
</evidence>
<evidence type="ECO:0000256" key="4">
    <source>
        <dbReference type="ARBA" id="ARBA00022643"/>
    </source>
</evidence>
<name>A0ABS2GLL5_9FIRM</name>
<evidence type="ECO:0000256" key="9">
    <source>
        <dbReference type="SAM" id="Phobius"/>
    </source>
</evidence>
<feature type="transmembrane region" description="Helical" evidence="9">
    <location>
        <begin position="20"/>
        <end position="39"/>
    </location>
</feature>
<dbReference type="InterPro" id="IPR004338">
    <property type="entry name" value="NqrB/RnfD"/>
</dbReference>